<feature type="compositionally biased region" description="Polar residues" evidence="5">
    <location>
        <begin position="1"/>
        <end position="20"/>
    </location>
</feature>
<name>A0A8H4Q6W2_9HYPO</name>
<feature type="domain" description="HTH La-type RNA-binding" evidence="7">
    <location>
        <begin position="174"/>
        <end position="267"/>
    </location>
</feature>
<reference evidence="8 9" key="1">
    <citation type="journal article" date="2020" name="G3 (Bethesda)">
        <title>Genetic Underpinnings of Host Manipulation by Ophiocordyceps as Revealed by Comparative Transcriptomics.</title>
        <authorList>
            <person name="Will I."/>
            <person name="Das B."/>
            <person name="Trinh T."/>
            <person name="Brachmann A."/>
            <person name="Ohm R.A."/>
            <person name="de Bekker C."/>
        </authorList>
    </citation>
    <scope>NUCLEOTIDE SEQUENCE [LARGE SCALE GENOMIC DNA]</scope>
    <source>
        <strain evidence="8 9">EC05</strain>
    </source>
</reference>
<feature type="compositionally biased region" description="Polar residues" evidence="5">
    <location>
        <begin position="27"/>
        <end position="36"/>
    </location>
</feature>
<keyword evidence="2 4" id="KW-0694">RNA-binding</keyword>
<protein>
    <submittedName>
        <fullName evidence="8">RNA-binding La domain protein</fullName>
    </submittedName>
</protein>
<evidence type="ECO:0000256" key="3">
    <source>
        <dbReference type="ARBA" id="ARBA00023242"/>
    </source>
</evidence>
<dbReference type="PROSITE" id="PS50961">
    <property type="entry name" value="HTH_LA"/>
    <property type="match status" value="1"/>
</dbReference>
<organism evidence="8 9">
    <name type="scientific">Ophiocordyceps camponoti-floridani</name>
    <dbReference type="NCBI Taxonomy" id="2030778"/>
    <lineage>
        <taxon>Eukaryota</taxon>
        <taxon>Fungi</taxon>
        <taxon>Dikarya</taxon>
        <taxon>Ascomycota</taxon>
        <taxon>Pezizomycotina</taxon>
        <taxon>Sordariomycetes</taxon>
        <taxon>Hypocreomycetidae</taxon>
        <taxon>Hypocreales</taxon>
        <taxon>Ophiocordycipitaceae</taxon>
        <taxon>Ophiocordyceps</taxon>
    </lineage>
</organism>
<dbReference type="Gene3D" id="3.30.70.330">
    <property type="match status" value="1"/>
</dbReference>
<evidence type="ECO:0000313" key="9">
    <source>
        <dbReference type="Proteomes" id="UP000562929"/>
    </source>
</evidence>
<dbReference type="GO" id="GO:0005634">
    <property type="term" value="C:nucleus"/>
    <property type="evidence" value="ECO:0007669"/>
    <property type="project" value="UniProtKB-SubCell"/>
</dbReference>
<dbReference type="Gene3D" id="1.10.10.10">
    <property type="entry name" value="Winged helix-like DNA-binding domain superfamily/Winged helix DNA-binding domain"/>
    <property type="match status" value="1"/>
</dbReference>
<dbReference type="PROSITE" id="PS50102">
    <property type="entry name" value="RRM"/>
    <property type="match status" value="1"/>
</dbReference>
<dbReference type="InterPro" id="IPR036388">
    <property type="entry name" value="WH-like_DNA-bd_sf"/>
</dbReference>
<comment type="subcellular location">
    <subcellularLocation>
        <location evidence="1">Nucleus</location>
    </subcellularLocation>
</comment>
<evidence type="ECO:0000259" key="7">
    <source>
        <dbReference type="PROSITE" id="PS50961"/>
    </source>
</evidence>
<dbReference type="InterPro" id="IPR012677">
    <property type="entry name" value="Nucleotide-bd_a/b_plait_sf"/>
</dbReference>
<gene>
    <name evidence="8" type="ORF">GQ602_004229</name>
</gene>
<dbReference type="Proteomes" id="UP000562929">
    <property type="component" value="Unassembled WGS sequence"/>
</dbReference>
<dbReference type="OrthoDB" id="439993at2759"/>
<dbReference type="GO" id="GO:1990904">
    <property type="term" value="C:ribonucleoprotein complex"/>
    <property type="evidence" value="ECO:0007669"/>
    <property type="project" value="InterPro"/>
</dbReference>
<dbReference type="InterPro" id="IPR000504">
    <property type="entry name" value="RRM_dom"/>
</dbReference>
<dbReference type="SUPFAM" id="SSF46785">
    <property type="entry name" value="Winged helix' DNA-binding domain"/>
    <property type="match status" value="1"/>
</dbReference>
<dbReference type="SMART" id="SM00715">
    <property type="entry name" value="LA"/>
    <property type="match status" value="1"/>
</dbReference>
<accession>A0A8H4Q6W2</accession>
<feature type="region of interest" description="Disordered" evidence="5">
    <location>
        <begin position="1"/>
        <end position="101"/>
    </location>
</feature>
<dbReference type="SMART" id="SM00360">
    <property type="entry name" value="RRM"/>
    <property type="match status" value="1"/>
</dbReference>
<dbReference type="PANTHER" id="PTHR22792:SF140">
    <property type="entry name" value="ACHILLES, ISOFORM A"/>
    <property type="match status" value="1"/>
</dbReference>
<keyword evidence="9" id="KW-1185">Reference proteome</keyword>
<dbReference type="InterPro" id="IPR045180">
    <property type="entry name" value="La_dom_prot"/>
</dbReference>
<dbReference type="PRINTS" id="PR00302">
    <property type="entry name" value="LUPUSLA"/>
</dbReference>
<dbReference type="InterPro" id="IPR035979">
    <property type="entry name" value="RBD_domain_sf"/>
</dbReference>
<dbReference type="CDD" id="cd08029">
    <property type="entry name" value="LA_like_fungal"/>
    <property type="match status" value="1"/>
</dbReference>
<dbReference type="CDD" id="cd12291">
    <property type="entry name" value="RRM1_La"/>
    <property type="match status" value="1"/>
</dbReference>
<dbReference type="Pfam" id="PF00076">
    <property type="entry name" value="RRM_1"/>
    <property type="match status" value="1"/>
</dbReference>
<comment type="caution">
    <text evidence="8">The sequence shown here is derived from an EMBL/GenBank/DDBJ whole genome shotgun (WGS) entry which is preliminary data.</text>
</comment>
<feature type="compositionally biased region" description="Basic and acidic residues" evidence="5">
    <location>
        <begin position="500"/>
        <end position="516"/>
    </location>
</feature>
<dbReference type="Pfam" id="PF05383">
    <property type="entry name" value="La"/>
    <property type="match status" value="1"/>
</dbReference>
<dbReference type="PANTHER" id="PTHR22792">
    <property type="entry name" value="LUPUS LA PROTEIN-RELATED"/>
    <property type="match status" value="1"/>
</dbReference>
<evidence type="ECO:0000256" key="4">
    <source>
        <dbReference type="PROSITE-ProRule" id="PRU00332"/>
    </source>
</evidence>
<dbReference type="GO" id="GO:0003729">
    <property type="term" value="F:mRNA binding"/>
    <property type="evidence" value="ECO:0007669"/>
    <property type="project" value="TreeGrafter"/>
</dbReference>
<proteinExistence type="predicted"/>
<dbReference type="GO" id="GO:0006396">
    <property type="term" value="P:RNA processing"/>
    <property type="evidence" value="ECO:0007669"/>
    <property type="project" value="InterPro"/>
</dbReference>
<evidence type="ECO:0000259" key="6">
    <source>
        <dbReference type="PROSITE" id="PS50102"/>
    </source>
</evidence>
<feature type="domain" description="RRM" evidence="6">
    <location>
        <begin position="275"/>
        <end position="354"/>
    </location>
</feature>
<dbReference type="InterPro" id="IPR002344">
    <property type="entry name" value="Lupus_La"/>
</dbReference>
<evidence type="ECO:0000313" key="8">
    <source>
        <dbReference type="EMBL" id="KAF4587536.1"/>
    </source>
</evidence>
<evidence type="ECO:0000256" key="2">
    <source>
        <dbReference type="ARBA" id="ARBA00022884"/>
    </source>
</evidence>
<feature type="compositionally biased region" description="Basic and acidic residues" evidence="5">
    <location>
        <begin position="378"/>
        <end position="432"/>
    </location>
</feature>
<feature type="compositionally biased region" description="Basic and acidic residues" evidence="5">
    <location>
        <begin position="67"/>
        <end position="81"/>
    </location>
</feature>
<dbReference type="AlphaFoldDB" id="A0A8H4Q6W2"/>
<feature type="compositionally biased region" description="Basic and acidic residues" evidence="5">
    <location>
        <begin position="441"/>
        <end position="467"/>
    </location>
</feature>
<evidence type="ECO:0000256" key="1">
    <source>
        <dbReference type="ARBA" id="ARBA00004123"/>
    </source>
</evidence>
<sequence>MSEPETTAQPAETDRSSSTVADEHSQLESGKPQSVKTEPDSEEKMQQTIKAEPGSEDGNLQSIKADPGSKEEKRQFIKAEPDSEEVNPQSIKAEPEVEDKKMQSAIEFEGAKEKTVEPTPIAVSTEQFKSVEEPAGAAADVTAAPEVEAATTAETKTPMDRSVYRNNRKFDPSVREVTDDPVAIRKQVEFYFGDWNFPQDKFMWESCGGTANKPMPISKIHSFKRMRTFQPYSAIVAALRDSSFLEVVGDEGQEMVKRKVGYKPMAEARAKAEAATVYAKGFGDENPDTQFDLESFFGKYGEIKGLKLRRTNEGLFKGSVFVTFPDMDAAKKFIDLKPAPTYKGNDLKIMFKRDYCDEKSELIRQGKLEPSNNQLRKKFFEGKDSTRRGSRDNRQSGGDDWKKRREQDQKNGFQDRRDGGRGRGARGRDRSRGRGRGGGRGGRDGAGRGRGGRDGGDRRDNTNDVKPPRIQSTADESSAAPATAGSKRARDEAGAPDDAPATKKVDIKEEIKMEET</sequence>
<feature type="region of interest" description="Disordered" evidence="5">
    <location>
        <begin position="365"/>
        <end position="516"/>
    </location>
</feature>
<dbReference type="SUPFAM" id="SSF54928">
    <property type="entry name" value="RNA-binding domain, RBD"/>
    <property type="match status" value="1"/>
</dbReference>
<dbReference type="InterPro" id="IPR036390">
    <property type="entry name" value="WH_DNA-bd_sf"/>
</dbReference>
<dbReference type="InterPro" id="IPR006630">
    <property type="entry name" value="La_HTH"/>
</dbReference>
<evidence type="ECO:0000256" key="5">
    <source>
        <dbReference type="SAM" id="MobiDB-lite"/>
    </source>
</evidence>
<dbReference type="EMBL" id="JAACLJ010000004">
    <property type="protein sequence ID" value="KAF4587536.1"/>
    <property type="molecule type" value="Genomic_DNA"/>
</dbReference>
<keyword evidence="3" id="KW-0539">Nucleus</keyword>